<dbReference type="Proteomes" id="UP001054837">
    <property type="component" value="Unassembled WGS sequence"/>
</dbReference>
<dbReference type="Pfam" id="PF12190">
    <property type="entry name" value="amfpi-1"/>
    <property type="match status" value="1"/>
</dbReference>
<evidence type="ECO:0000313" key="2">
    <source>
        <dbReference type="EMBL" id="GIY76510.1"/>
    </source>
</evidence>
<name>A0AAV4W192_9ARAC</name>
<comment type="caution">
    <text evidence="2">The sequence shown here is derived from an EMBL/GenBank/DDBJ whole genome shotgun (WGS) entry which is preliminary data.</text>
</comment>
<keyword evidence="1" id="KW-0732">Signal</keyword>
<protein>
    <submittedName>
        <fullName evidence="2">Uncharacterized protein</fullName>
    </submittedName>
</protein>
<sequence>MHKVIFLLLIGVAVASAIACAPNFCNSVRCRDVTCASDEIRKEHGTFCGCCPACLKVIKKGDSCFQPPVIGGGPPRVTCDKGLHCDKKGGSCDEYFDWGAEPPQIVCDEVAGAFVCEDDYCDDVQCEPVHCSENHQYTKGGSACGCCDTCYRIVKNGGSCDEYFDWGAEPPQIVCDEGLSCDYDMRICQ</sequence>
<dbReference type="InterPro" id="IPR053741">
    <property type="entry name" value="Ser_Fungal_Prot_Inhib_sf"/>
</dbReference>
<evidence type="ECO:0000313" key="3">
    <source>
        <dbReference type="Proteomes" id="UP001054837"/>
    </source>
</evidence>
<dbReference type="InterPro" id="IPR021066">
    <property type="entry name" value="FPI1"/>
</dbReference>
<gene>
    <name evidence="2" type="primary">AVEN_2227_1</name>
    <name evidence="2" type="ORF">CDAR_48111</name>
</gene>
<feature type="signal peptide" evidence="1">
    <location>
        <begin position="1"/>
        <end position="17"/>
    </location>
</feature>
<accession>A0AAV4W192</accession>
<proteinExistence type="predicted"/>
<dbReference type="Gene3D" id="2.10.80.20">
    <property type="match status" value="2"/>
</dbReference>
<dbReference type="EMBL" id="BPLQ01014014">
    <property type="protein sequence ID" value="GIY76510.1"/>
    <property type="molecule type" value="Genomic_DNA"/>
</dbReference>
<reference evidence="2 3" key="1">
    <citation type="submission" date="2021-06" db="EMBL/GenBank/DDBJ databases">
        <title>Caerostris darwini draft genome.</title>
        <authorList>
            <person name="Kono N."/>
            <person name="Arakawa K."/>
        </authorList>
    </citation>
    <scope>NUCLEOTIDE SEQUENCE [LARGE SCALE GENOMIC DNA]</scope>
</reference>
<evidence type="ECO:0000256" key="1">
    <source>
        <dbReference type="SAM" id="SignalP"/>
    </source>
</evidence>
<keyword evidence="3" id="KW-1185">Reference proteome</keyword>
<dbReference type="GO" id="GO:0030414">
    <property type="term" value="F:peptidase inhibitor activity"/>
    <property type="evidence" value="ECO:0007669"/>
    <property type="project" value="InterPro"/>
</dbReference>
<dbReference type="AlphaFoldDB" id="A0AAV4W192"/>
<dbReference type="PROSITE" id="PS51257">
    <property type="entry name" value="PROKAR_LIPOPROTEIN"/>
    <property type="match status" value="1"/>
</dbReference>
<feature type="chain" id="PRO_5043450359" evidence="1">
    <location>
        <begin position="18"/>
        <end position="189"/>
    </location>
</feature>
<organism evidence="2 3">
    <name type="scientific">Caerostris darwini</name>
    <dbReference type="NCBI Taxonomy" id="1538125"/>
    <lineage>
        <taxon>Eukaryota</taxon>
        <taxon>Metazoa</taxon>
        <taxon>Ecdysozoa</taxon>
        <taxon>Arthropoda</taxon>
        <taxon>Chelicerata</taxon>
        <taxon>Arachnida</taxon>
        <taxon>Araneae</taxon>
        <taxon>Araneomorphae</taxon>
        <taxon>Entelegynae</taxon>
        <taxon>Araneoidea</taxon>
        <taxon>Araneidae</taxon>
        <taxon>Caerostris</taxon>
    </lineage>
</organism>